<keyword evidence="2" id="KW-0472">Membrane</keyword>
<protein>
    <recommendedName>
        <fullName evidence="5">Proline rich protein membrane protein</fullName>
    </recommendedName>
</protein>
<dbReference type="RefSeq" id="WP_344401603.1">
    <property type="nucleotide sequence ID" value="NZ_BAAASG010000008.1"/>
</dbReference>
<feature type="transmembrane region" description="Helical" evidence="2">
    <location>
        <begin position="33"/>
        <end position="57"/>
    </location>
</feature>
<reference evidence="4" key="1">
    <citation type="journal article" date="2019" name="Int. J. Syst. Evol. Microbiol.">
        <title>The Global Catalogue of Microorganisms (GCM) 10K type strain sequencing project: providing services to taxonomists for standard genome sequencing and annotation.</title>
        <authorList>
            <consortium name="The Broad Institute Genomics Platform"/>
            <consortium name="The Broad Institute Genome Sequencing Center for Infectious Disease"/>
            <person name="Wu L."/>
            <person name="Ma J."/>
        </authorList>
    </citation>
    <scope>NUCLEOTIDE SEQUENCE [LARGE SCALE GENOMIC DNA]</scope>
    <source>
        <strain evidence="4">JCM 4395</strain>
    </source>
</reference>
<evidence type="ECO:0000256" key="2">
    <source>
        <dbReference type="SAM" id="Phobius"/>
    </source>
</evidence>
<accession>A0ABP5ZAY3</accession>
<keyword evidence="2" id="KW-1133">Transmembrane helix</keyword>
<evidence type="ECO:0008006" key="5">
    <source>
        <dbReference type="Google" id="ProtNLM"/>
    </source>
</evidence>
<dbReference type="Proteomes" id="UP001501777">
    <property type="component" value="Unassembled WGS sequence"/>
</dbReference>
<dbReference type="EMBL" id="BAAASG010000008">
    <property type="protein sequence ID" value="GAA2494409.1"/>
    <property type="molecule type" value="Genomic_DNA"/>
</dbReference>
<name>A0ABP5ZAY3_STRLO</name>
<feature type="region of interest" description="Disordered" evidence="1">
    <location>
        <begin position="68"/>
        <end position="102"/>
    </location>
</feature>
<evidence type="ECO:0000313" key="4">
    <source>
        <dbReference type="Proteomes" id="UP001501777"/>
    </source>
</evidence>
<dbReference type="InterPro" id="IPR039708">
    <property type="entry name" value="MT1774/Rv1733c-like"/>
</dbReference>
<keyword evidence="4" id="KW-1185">Reference proteome</keyword>
<organism evidence="3 4">
    <name type="scientific">Streptomyces longisporus</name>
    <dbReference type="NCBI Taxonomy" id="1948"/>
    <lineage>
        <taxon>Bacteria</taxon>
        <taxon>Bacillati</taxon>
        <taxon>Actinomycetota</taxon>
        <taxon>Actinomycetes</taxon>
        <taxon>Kitasatosporales</taxon>
        <taxon>Streptomycetaceae</taxon>
        <taxon>Streptomyces</taxon>
    </lineage>
</organism>
<keyword evidence="2" id="KW-0812">Transmembrane</keyword>
<feature type="transmembrane region" description="Helical" evidence="2">
    <location>
        <begin position="157"/>
        <end position="179"/>
    </location>
</feature>
<dbReference type="PANTHER" id="PTHR42305:SF1">
    <property type="entry name" value="MEMBRANE PROTEIN RV1733C-RELATED"/>
    <property type="match status" value="1"/>
</dbReference>
<comment type="caution">
    <text evidence="3">The sequence shown here is derived from an EMBL/GenBank/DDBJ whole genome shotgun (WGS) entry which is preliminary data.</text>
</comment>
<feature type="compositionally biased region" description="Basic and acidic residues" evidence="1">
    <location>
        <begin position="68"/>
        <end position="100"/>
    </location>
</feature>
<evidence type="ECO:0000256" key="1">
    <source>
        <dbReference type="SAM" id="MobiDB-lite"/>
    </source>
</evidence>
<evidence type="ECO:0000313" key="3">
    <source>
        <dbReference type="EMBL" id="GAA2494409.1"/>
    </source>
</evidence>
<gene>
    <name evidence="3" type="ORF">GCM10010276_38380</name>
</gene>
<dbReference type="PANTHER" id="PTHR42305">
    <property type="entry name" value="MEMBRANE PROTEIN RV1733C-RELATED"/>
    <property type="match status" value="1"/>
</dbReference>
<sequence>MPGRTPPPPPPRELPRVMLWRLRRNPLRRRGDLLQAWLGIGLVLAALAATPLAMFLVGDVAHDHYTRTARHQAETRHDTTATLLEDARRHPEPGSAEAKKTRYPTKVRCIDRNGHTHTATADVQPALTKGSIIRVWAGTDGKLTDPPLSPRQVRDRAVGSAVIAALAVQATAAVAYGTVARIIDRRNLAAWDTAWAETAPRWTTSP</sequence>
<proteinExistence type="predicted"/>